<evidence type="ECO:0000256" key="8">
    <source>
        <dbReference type="ARBA" id="ARBA00048679"/>
    </source>
</evidence>
<protein>
    <recommendedName>
        <fullName evidence="1">non-specific serine/threonine protein kinase</fullName>
        <ecNumber evidence="1">2.7.11.1</ecNumber>
    </recommendedName>
</protein>
<dbReference type="GO" id="GO:0005524">
    <property type="term" value="F:ATP binding"/>
    <property type="evidence" value="ECO:0007669"/>
    <property type="project" value="UniProtKB-KW"/>
</dbReference>
<evidence type="ECO:0000256" key="9">
    <source>
        <dbReference type="SAM" id="MobiDB-lite"/>
    </source>
</evidence>
<evidence type="ECO:0000256" key="4">
    <source>
        <dbReference type="ARBA" id="ARBA00022741"/>
    </source>
</evidence>
<feature type="compositionally biased region" description="Basic residues" evidence="9">
    <location>
        <begin position="173"/>
        <end position="183"/>
    </location>
</feature>
<evidence type="ECO:0000259" key="10">
    <source>
        <dbReference type="SMART" id="SM01331"/>
    </source>
</evidence>
<name>A0A1Q5SUJ7_9EURO</name>
<evidence type="ECO:0000256" key="5">
    <source>
        <dbReference type="ARBA" id="ARBA00022777"/>
    </source>
</evidence>
<feature type="region of interest" description="Disordered" evidence="9">
    <location>
        <begin position="117"/>
        <end position="136"/>
    </location>
</feature>
<dbReference type="InterPro" id="IPR024604">
    <property type="entry name" value="GSG2_C"/>
</dbReference>
<evidence type="ECO:0000256" key="6">
    <source>
        <dbReference type="ARBA" id="ARBA00022840"/>
    </source>
</evidence>
<comment type="catalytic activity">
    <reaction evidence="8">
        <text>L-seryl-[protein] + ATP = O-phospho-L-seryl-[protein] + ADP + H(+)</text>
        <dbReference type="Rhea" id="RHEA:17989"/>
        <dbReference type="Rhea" id="RHEA-COMP:9863"/>
        <dbReference type="Rhea" id="RHEA-COMP:11604"/>
        <dbReference type="ChEBI" id="CHEBI:15378"/>
        <dbReference type="ChEBI" id="CHEBI:29999"/>
        <dbReference type="ChEBI" id="CHEBI:30616"/>
        <dbReference type="ChEBI" id="CHEBI:83421"/>
        <dbReference type="ChEBI" id="CHEBI:456216"/>
        <dbReference type="EC" id="2.7.11.1"/>
    </reaction>
</comment>
<reference evidence="11 12" key="1">
    <citation type="submission" date="2016-10" db="EMBL/GenBank/DDBJ databases">
        <title>Genome sequence of the ascomycete fungus Penicillium subrubescens.</title>
        <authorList>
            <person name="De Vries R.P."/>
            <person name="Peng M."/>
            <person name="Dilokpimol A."/>
            <person name="Hilden K."/>
            <person name="Makela M.R."/>
            <person name="Grigoriev I."/>
            <person name="Riley R."/>
            <person name="Granchi Z."/>
        </authorList>
    </citation>
    <scope>NUCLEOTIDE SEQUENCE [LARGE SCALE GENOMIC DNA]</scope>
    <source>
        <strain evidence="11 12">CBS 132785</strain>
    </source>
</reference>
<feature type="domain" description="Serine/threonine-protein kinase haspin C-terminal" evidence="10">
    <location>
        <begin position="481"/>
        <end position="595"/>
    </location>
</feature>
<dbReference type="PANTHER" id="PTHR24419:SF18">
    <property type="entry name" value="SERINE_THREONINE-PROTEIN KINASE HASPIN"/>
    <property type="match status" value="1"/>
</dbReference>
<feature type="compositionally biased region" description="Low complexity" evidence="9">
    <location>
        <begin position="117"/>
        <end position="135"/>
    </location>
</feature>
<evidence type="ECO:0000256" key="2">
    <source>
        <dbReference type="ARBA" id="ARBA00022527"/>
    </source>
</evidence>
<dbReference type="EC" id="2.7.11.1" evidence="1"/>
<dbReference type="EMBL" id="MNBE01000746">
    <property type="protein sequence ID" value="OKO91576.1"/>
    <property type="molecule type" value="Genomic_DNA"/>
</dbReference>
<dbReference type="OrthoDB" id="5327538at2759"/>
<keyword evidence="4" id="KW-0547">Nucleotide-binding</keyword>
<dbReference type="FunFam" id="1.10.510.10:FF:000961">
    <property type="entry name" value="Putative serine/threonine-protein kinase haspin homolog"/>
    <property type="match status" value="1"/>
</dbReference>
<evidence type="ECO:0000256" key="1">
    <source>
        <dbReference type="ARBA" id="ARBA00012513"/>
    </source>
</evidence>
<proteinExistence type="predicted"/>
<evidence type="ECO:0000256" key="3">
    <source>
        <dbReference type="ARBA" id="ARBA00022679"/>
    </source>
</evidence>
<dbReference type="GO" id="GO:0035556">
    <property type="term" value="P:intracellular signal transduction"/>
    <property type="evidence" value="ECO:0007669"/>
    <property type="project" value="TreeGrafter"/>
</dbReference>
<dbReference type="GO" id="GO:0005737">
    <property type="term" value="C:cytoplasm"/>
    <property type="evidence" value="ECO:0007669"/>
    <property type="project" value="TreeGrafter"/>
</dbReference>
<keyword evidence="12" id="KW-1185">Reference proteome</keyword>
<dbReference type="GO" id="GO:0000278">
    <property type="term" value="P:mitotic cell cycle"/>
    <property type="evidence" value="ECO:0007669"/>
    <property type="project" value="TreeGrafter"/>
</dbReference>
<keyword evidence="5" id="KW-0418">Kinase</keyword>
<accession>A0A1Q5SUJ7</accession>
<dbReference type="STRING" id="1316194.A0A1Q5SUJ7"/>
<dbReference type="AlphaFoldDB" id="A0A1Q5SUJ7"/>
<keyword evidence="6" id="KW-0067">ATP-binding</keyword>
<dbReference type="InterPro" id="IPR011009">
    <property type="entry name" value="Kinase-like_dom_sf"/>
</dbReference>
<organism evidence="11 12">
    <name type="scientific">Penicillium subrubescens</name>
    <dbReference type="NCBI Taxonomy" id="1316194"/>
    <lineage>
        <taxon>Eukaryota</taxon>
        <taxon>Fungi</taxon>
        <taxon>Dikarya</taxon>
        <taxon>Ascomycota</taxon>
        <taxon>Pezizomycotina</taxon>
        <taxon>Eurotiomycetes</taxon>
        <taxon>Eurotiomycetidae</taxon>
        <taxon>Eurotiales</taxon>
        <taxon>Aspergillaceae</taxon>
        <taxon>Penicillium</taxon>
    </lineage>
</organism>
<dbReference type="SUPFAM" id="SSF56112">
    <property type="entry name" value="Protein kinase-like (PK-like)"/>
    <property type="match status" value="1"/>
</dbReference>
<gene>
    <name evidence="11" type="ORF">PENSUB_12983</name>
</gene>
<dbReference type="GO" id="GO:0072354">
    <property type="term" value="F:histone H3T3 kinase activity"/>
    <property type="evidence" value="ECO:0007669"/>
    <property type="project" value="TreeGrafter"/>
</dbReference>
<dbReference type="Gene3D" id="3.30.200.20">
    <property type="entry name" value="Phosphorylase Kinase, domain 1"/>
    <property type="match status" value="1"/>
</dbReference>
<dbReference type="PANTHER" id="PTHR24419">
    <property type="entry name" value="INTERLEUKIN-1 RECEPTOR-ASSOCIATED KINASE"/>
    <property type="match status" value="1"/>
</dbReference>
<dbReference type="GO" id="GO:0005634">
    <property type="term" value="C:nucleus"/>
    <property type="evidence" value="ECO:0007669"/>
    <property type="project" value="TreeGrafter"/>
</dbReference>
<evidence type="ECO:0000313" key="12">
    <source>
        <dbReference type="Proteomes" id="UP000186955"/>
    </source>
</evidence>
<feature type="region of interest" description="Disordered" evidence="9">
    <location>
        <begin position="151"/>
        <end position="187"/>
    </location>
</feature>
<dbReference type="SMART" id="SM01331">
    <property type="entry name" value="DUF3635"/>
    <property type="match status" value="1"/>
</dbReference>
<sequence>MSTRNSSSLTGHATPMEPRKPTTRTVSQRKVYGKRRNNAPRAVFEKNSPARAKPVPTDMNDTVEALQTKLAKVSINDELVPEQQDPDTASQVNEIQEDGTIEDALLAQLASSLKITPESINSSSESSPPKAPASKQRFYETMVEVRIYQQAAKKRSSNTEKLEGDTPAIERKTPRKKKTHPSARRSSGFVHDTKANAYVRPILNEALSPIASQSIQKFSTWASRSATMFQVAKLAEGSYGEVYKLHLRDEASRPPVSKSKLARLRAYGDGVFKVVPLCAQRGPRSKNFTSIAEIVSEVKMLKYLDPIPGFARFREIHVVQGRFPESFQSAWDHYKETKDDCWNPDPSSKKAYPDTQLWAIIEMDDAGCELEKFCWSSIFQIYDIFWGVAMALARAEEYAMFEHRDLHLGNVCIRSARPDGKMNPPTELDIARQSSPSGFGYSCLETTIIDYSLSRADLRLADLPDDPEGIVEIASSDLDKRQIFDAIGEDEDEALLRDTYRYMRATLYTGNPTETEKTPDIPGIWAEYVPRTNLVWLLFLLKNLLKNRKPEPTEPVSAPQRRALASCSPNLAMSPQSKGKAPKAKDISVEGDLVRQRQTKDIHARVSQLKQTLEDRLKDVLGLLDLEHGHEDMCCAADLVAYAMDSEWLAKQDFF</sequence>
<evidence type="ECO:0000313" key="11">
    <source>
        <dbReference type="EMBL" id="OKO91576.1"/>
    </source>
</evidence>
<keyword evidence="3" id="KW-0808">Transferase</keyword>
<dbReference type="Gene3D" id="1.10.510.10">
    <property type="entry name" value="Transferase(Phosphotransferase) domain 1"/>
    <property type="match status" value="1"/>
</dbReference>
<comment type="caution">
    <text evidence="11">The sequence shown here is derived from an EMBL/GenBank/DDBJ whole genome shotgun (WGS) entry which is preliminary data.</text>
</comment>
<feature type="compositionally biased region" description="Polar residues" evidence="9">
    <location>
        <begin position="1"/>
        <end position="11"/>
    </location>
</feature>
<dbReference type="Pfam" id="PF12330">
    <property type="entry name" value="Haspin_kinase"/>
    <property type="match status" value="1"/>
</dbReference>
<feature type="region of interest" description="Disordered" evidence="9">
    <location>
        <begin position="78"/>
        <end position="100"/>
    </location>
</feature>
<feature type="compositionally biased region" description="Basic and acidic residues" evidence="9">
    <location>
        <begin position="157"/>
        <end position="172"/>
    </location>
</feature>
<comment type="catalytic activity">
    <reaction evidence="7">
        <text>L-threonyl-[protein] + ATP = O-phospho-L-threonyl-[protein] + ADP + H(+)</text>
        <dbReference type="Rhea" id="RHEA:46608"/>
        <dbReference type="Rhea" id="RHEA-COMP:11060"/>
        <dbReference type="Rhea" id="RHEA-COMP:11605"/>
        <dbReference type="ChEBI" id="CHEBI:15378"/>
        <dbReference type="ChEBI" id="CHEBI:30013"/>
        <dbReference type="ChEBI" id="CHEBI:30616"/>
        <dbReference type="ChEBI" id="CHEBI:61977"/>
        <dbReference type="ChEBI" id="CHEBI:456216"/>
        <dbReference type="EC" id="2.7.11.1"/>
    </reaction>
</comment>
<evidence type="ECO:0000256" key="7">
    <source>
        <dbReference type="ARBA" id="ARBA00047899"/>
    </source>
</evidence>
<feature type="region of interest" description="Disordered" evidence="9">
    <location>
        <begin position="1"/>
        <end position="60"/>
    </location>
</feature>
<keyword evidence="2" id="KW-0723">Serine/threonine-protein kinase</keyword>
<dbReference type="Proteomes" id="UP000186955">
    <property type="component" value="Unassembled WGS sequence"/>
</dbReference>